<reference evidence="2 3" key="2">
    <citation type="submission" date="2019-01" db="EMBL/GenBank/DDBJ databases">
        <title>A chromosome length genome reference of the Java medaka (oryzias javanicus).</title>
        <authorList>
            <person name="Herpin A."/>
            <person name="Takehana Y."/>
            <person name="Naruse K."/>
            <person name="Ansai S."/>
            <person name="Kawaguchi M."/>
        </authorList>
    </citation>
    <scope>NUCLEOTIDE SEQUENCE [LARGE SCALE GENOMIC DNA]</scope>
    <source>
        <strain evidence="2">RS831</strain>
        <tissue evidence="2">Whole body</tissue>
    </source>
</reference>
<sequence>MCARFHRGEEEEEEGGGEGARFGAQLESNPRRQLREGAPGIGRWSVYERRRERSAVAPERTEPKPRSLRSASPLREFQRNKRRHLLIFEA</sequence>
<dbReference type="Proteomes" id="UP000283210">
    <property type="component" value="Chromosome 11"/>
</dbReference>
<protein>
    <submittedName>
        <fullName evidence="2">Uncharacterized protein</fullName>
    </submittedName>
</protein>
<dbReference type="EMBL" id="CM012447">
    <property type="protein sequence ID" value="RVE66998.1"/>
    <property type="molecule type" value="Genomic_DNA"/>
</dbReference>
<dbReference type="AlphaFoldDB" id="A0A437CWI0"/>
<proteinExistence type="predicted"/>
<name>A0A437CWI0_ORYJA</name>
<reference evidence="2 3" key="1">
    <citation type="submission" date="2018-11" db="EMBL/GenBank/DDBJ databases">
        <authorList>
            <person name="Lopez-Roques C."/>
            <person name="Donnadieu C."/>
            <person name="Bouchez O."/>
            <person name="Klopp C."/>
            <person name="Cabau C."/>
            <person name="Zahm M."/>
        </authorList>
    </citation>
    <scope>NUCLEOTIDE SEQUENCE [LARGE SCALE GENOMIC DNA]</scope>
    <source>
        <strain evidence="2">RS831</strain>
        <tissue evidence="2">Whole body</tissue>
    </source>
</reference>
<feature type="region of interest" description="Disordered" evidence="1">
    <location>
        <begin position="1"/>
        <end position="75"/>
    </location>
</feature>
<gene>
    <name evidence="2" type="ORF">OJAV_G00112990</name>
</gene>
<accession>A0A437CWI0</accession>
<keyword evidence="3" id="KW-1185">Reference proteome</keyword>
<evidence type="ECO:0000256" key="1">
    <source>
        <dbReference type="SAM" id="MobiDB-lite"/>
    </source>
</evidence>
<evidence type="ECO:0000313" key="2">
    <source>
        <dbReference type="EMBL" id="RVE66998.1"/>
    </source>
</evidence>
<feature type="compositionally biased region" description="Basic and acidic residues" evidence="1">
    <location>
        <begin position="46"/>
        <end position="65"/>
    </location>
</feature>
<organism evidence="2 3">
    <name type="scientific">Oryzias javanicus</name>
    <name type="common">Javanese ricefish</name>
    <name type="synonym">Aplocheilus javanicus</name>
    <dbReference type="NCBI Taxonomy" id="123683"/>
    <lineage>
        <taxon>Eukaryota</taxon>
        <taxon>Metazoa</taxon>
        <taxon>Chordata</taxon>
        <taxon>Craniata</taxon>
        <taxon>Vertebrata</taxon>
        <taxon>Euteleostomi</taxon>
        <taxon>Actinopterygii</taxon>
        <taxon>Neopterygii</taxon>
        <taxon>Teleostei</taxon>
        <taxon>Neoteleostei</taxon>
        <taxon>Acanthomorphata</taxon>
        <taxon>Ovalentaria</taxon>
        <taxon>Atherinomorphae</taxon>
        <taxon>Beloniformes</taxon>
        <taxon>Adrianichthyidae</taxon>
        <taxon>Oryziinae</taxon>
        <taxon>Oryzias</taxon>
    </lineage>
</organism>
<evidence type="ECO:0000313" key="3">
    <source>
        <dbReference type="Proteomes" id="UP000283210"/>
    </source>
</evidence>